<name>A0ABW2SK82_9ACTO</name>
<dbReference type="EMBL" id="JBHTEF010000001">
    <property type="protein sequence ID" value="MFC7580492.1"/>
    <property type="molecule type" value="Genomic_DNA"/>
</dbReference>
<evidence type="ECO:0000313" key="1">
    <source>
        <dbReference type="EMBL" id="MFC7580492.1"/>
    </source>
</evidence>
<accession>A0ABW2SK82</accession>
<gene>
    <name evidence="1" type="ORF">ACFQWG_04575</name>
</gene>
<evidence type="ECO:0000313" key="2">
    <source>
        <dbReference type="Proteomes" id="UP001596527"/>
    </source>
</evidence>
<dbReference type="RefSeq" id="WP_380972554.1">
    <property type="nucleotide sequence ID" value="NZ_JBHTEF010000001.1"/>
</dbReference>
<dbReference type="Proteomes" id="UP001596527">
    <property type="component" value="Unassembled WGS sequence"/>
</dbReference>
<comment type="caution">
    <text evidence="1">The sequence shown here is derived from an EMBL/GenBank/DDBJ whole genome shotgun (WGS) entry which is preliminary data.</text>
</comment>
<sequence>MMMNTMDMPQTVSVHDRHSGRQANNVLADHLADAVRPWFEDWSDADIRNAIEALREPGRREAAADYLGLELIPAA</sequence>
<proteinExistence type="predicted"/>
<protein>
    <submittedName>
        <fullName evidence="1">Uncharacterized protein</fullName>
    </submittedName>
</protein>
<keyword evidence="2" id="KW-1185">Reference proteome</keyword>
<organism evidence="1 2">
    <name type="scientific">Schaalia naturae</name>
    <dbReference type="NCBI Taxonomy" id="635203"/>
    <lineage>
        <taxon>Bacteria</taxon>
        <taxon>Bacillati</taxon>
        <taxon>Actinomycetota</taxon>
        <taxon>Actinomycetes</taxon>
        <taxon>Actinomycetales</taxon>
        <taxon>Actinomycetaceae</taxon>
        <taxon>Schaalia</taxon>
    </lineage>
</organism>
<reference evidence="2" key="1">
    <citation type="journal article" date="2019" name="Int. J. Syst. Evol. Microbiol.">
        <title>The Global Catalogue of Microorganisms (GCM) 10K type strain sequencing project: providing services to taxonomists for standard genome sequencing and annotation.</title>
        <authorList>
            <consortium name="The Broad Institute Genomics Platform"/>
            <consortium name="The Broad Institute Genome Sequencing Center for Infectious Disease"/>
            <person name="Wu L."/>
            <person name="Ma J."/>
        </authorList>
    </citation>
    <scope>NUCLEOTIDE SEQUENCE [LARGE SCALE GENOMIC DNA]</scope>
    <source>
        <strain evidence="2">CCUG 56698</strain>
    </source>
</reference>